<evidence type="ECO:0000256" key="2">
    <source>
        <dbReference type="ARBA" id="ARBA00007330"/>
    </source>
</evidence>
<dbReference type="Pfam" id="PF01266">
    <property type="entry name" value="DAO"/>
    <property type="match status" value="1"/>
</dbReference>
<evidence type="ECO:0000256" key="3">
    <source>
        <dbReference type="ARBA" id="ARBA00022630"/>
    </source>
</evidence>
<name>E4RY61_LEAB4</name>
<dbReference type="GO" id="GO:0006072">
    <property type="term" value="P:glycerol-3-phosphate metabolic process"/>
    <property type="evidence" value="ECO:0007669"/>
    <property type="project" value="InterPro"/>
</dbReference>
<keyword evidence="9" id="KW-1185">Reference proteome</keyword>
<evidence type="ECO:0000259" key="6">
    <source>
        <dbReference type="Pfam" id="PF01266"/>
    </source>
</evidence>
<keyword evidence="3" id="KW-0285">Flavoprotein</keyword>
<evidence type="ECO:0000256" key="4">
    <source>
        <dbReference type="ARBA" id="ARBA00022827"/>
    </source>
</evidence>
<dbReference type="GO" id="GO:0004368">
    <property type="term" value="F:glycerol-3-phosphate dehydrogenase (quinone) activity"/>
    <property type="evidence" value="ECO:0007669"/>
    <property type="project" value="UniProtKB-EC"/>
</dbReference>
<dbReference type="InterPro" id="IPR000447">
    <property type="entry name" value="G3P_DH_FAD-dep"/>
</dbReference>
<sequence length="534" mass="60964">MNRQVNLDKIVHEQFDICVIGAGASGAGVALDAVLRGYKVALIDKGDFCGETSSKSTKLIHGGVRYLEQAFKKFDFGQLRQVKHGLRERKFLHANARYITKKLGIVTPVFSAFEGLYYFIGLKIYGFFALKDHFPSARWLTRKEMLTESPNITPKAHSGILYYDGQLDDARFVMALVKTAAKNGASVANHLELKGFQKDTEGKLIGADLYDRIKGQNLEIKAKIFVNCTGPFSDPIRQMANPDEEKRIAPSKGVHLILPKKYFEGDKALLIPKTADGRLIFVIPFRWKVMVGTTDSPYRKGEEEPYLEKDEIKYLLETAKPYLKDAPEEKDVKAGFGGVRPLLLAKRRNADNTKSLLRDHEVEVDEVSGLVSLLGGKWTTYRLMAEDTVNVVDEIFGQKRICKTHEFPLDGNEEQVLPPPHMEESFWFRLLSYYGSNVFKVLEIDGGKEKKIHSARPYLEAEVRYACREEMAMNIRDFMARRVRWEILDWDSCYESVEKVGQIMAEEFNWSEEKLQQEVNDYKALLKKFRDVGE</sequence>
<keyword evidence="5 8" id="KW-0560">Oxidoreductase</keyword>
<keyword evidence="4" id="KW-0274">FAD</keyword>
<dbReference type="Gene3D" id="3.30.9.10">
    <property type="entry name" value="D-Amino Acid Oxidase, subunit A, domain 2"/>
    <property type="match status" value="1"/>
</dbReference>
<dbReference type="RefSeq" id="WP_013408321.1">
    <property type="nucleotide sequence ID" value="NC_014655.1"/>
</dbReference>
<evidence type="ECO:0000313" key="9">
    <source>
        <dbReference type="Proteomes" id="UP000007435"/>
    </source>
</evidence>
<dbReference type="Proteomes" id="UP000007435">
    <property type="component" value="Chromosome"/>
</dbReference>
<evidence type="ECO:0000256" key="1">
    <source>
        <dbReference type="ARBA" id="ARBA00001974"/>
    </source>
</evidence>
<dbReference type="eggNOG" id="COG0578">
    <property type="taxonomic scope" value="Bacteria"/>
</dbReference>
<organism evidence="8 9">
    <name type="scientific">Leadbetterella byssophila (strain DSM 17132 / JCM 16389 / KACC 11308 / NBRC 106382 / 4M15)</name>
    <dbReference type="NCBI Taxonomy" id="649349"/>
    <lineage>
        <taxon>Bacteria</taxon>
        <taxon>Pseudomonadati</taxon>
        <taxon>Bacteroidota</taxon>
        <taxon>Cytophagia</taxon>
        <taxon>Cytophagales</taxon>
        <taxon>Leadbetterellaceae</taxon>
        <taxon>Leadbetterella</taxon>
    </lineage>
</organism>
<dbReference type="OrthoDB" id="9766796at2"/>
<dbReference type="InterPro" id="IPR006076">
    <property type="entry name" value="FAD-dep_OxRdtase"/>
</dbReference>
<dbReference type="STRING" id="649349.Lbys_1564"/>
<dbReference type="InterPro" id="IPR031656">
    <property type="entry name" value="DAO_C"/>
</dbReference>
<protein>
    <submittedName>
        <fullName evidence="8">Glycerol-3-phosphate dehydrogenase</fullName>
        <ecNumber evidence="8">1.1.5.3</ecNumber>
    </submittedName>
</protein>
<dbReference type="KEGG" id="lby:Lbys_1564"/>
<reference key="1">
    <citation type="submission" date="2010-11" db="EMBL/GenBank/DDBJ databases">
        <title>The complete genome of Leadbetterella byssophila DSM 17132.</title>
        <authorList>
            <consortium name="US DOE Joint Genome Institute (JGI-PGF)"/>
            <person name="Lucas S."/>
            <person name="Copeland A."/>
            <person name="Lapidus A."/>
            <person name="Glavina del Rio T."/>
            <person name="Dalin E."/>
            <person name="Tice H."/>
            <person name="Bruce D."/>
            <person name="Goodwin L."/>
            <person name="Pitluck S."/>
            <person name="Kyrpides N."/>
            <person name="Mavromatis K."/>
            <person name="Ivanova N."/>
            <person name="Teshima H."/>
            <person name="Brettin T."/>
            <person name="Detter J.C."/>
            <person name="Han C."/>
            <person name="Tapia R."/>
            <person name="Land M."/>
            <person name="Hauser L."/>
            <person name="Markowitz V."/>
            <person name="Cheng J.-F."/>
            <person name="Hugenholtz P."/>
            <person name="Woyke T."/>
            <person name="Wu D."/>
            <person name="Tindall B."/>
            <person name="Pomrenke H.G."/>
            <person name="Brambilla E."/>
            <person name="Klenk H.-P."/>
            <person name="Eisen J.A."/>
        </authorList>
    </citation>
    <scope>NUCLEOTIDE SEQUENCE [LARGE SCALE GENOMIC DNA]</scope>
    <source>
        <strain>DSM 17132</strain>
    </source>
</reference>
<comment type="cofactor">
    <cofactor evidence="1">
        <name>FAD</name>
        <dbReference type="ChEBI" id="CHEBI:57692"/>
    </cofactor>
</comment>
<dbReference type="InterPro" id="IPR038299">
    <property type="entry name" value="DAO_C_sf"/>
</dbReference>
<dbReference type="PROSITE" id="PS00978">
    <property type="entry name" value="FAD_G3PDH_2"/>
    <property type="match status" value="1"/>
</dbReference>
<comment type="similarity">
    <text evidence="2">Belongs to the FAD-dependent glycerol-3-phosphate dehydrogenase family.</text>
</comment>
<dbReference type="Gene3D" id="3.50.50.60">
    <property type="entry name" value="FAD/NAD(P)-binding domain"/>
    <property type="match status" value="1"/>
</dbReference>
<dbReference type="PANTHER" id="PTHR11985:SF15">
    <property type="entry name" value="GLYCEROL-3-PHOSPHATE DEHYDROGENASE, MITOCHONDRIAL"/>
    <property type="match status" value="1"/>
</dbReference>
<dbReference type="PANTHER" id="PTHR11985">
    <property type="entry name" value="GLYCEROL-3-PHOSPHATE DEHYDROGENASE"/>
    <property type="match status" value="1"/>
</dbReference>
<feature type="domain" description="Alpha-glycerophosphate oxidase C-terminal" evidence="7">
    <location>
        <begin position="402"/>
        <end position="514"/>
    </location>
</feature>
<dbReference type="Gene3D" id="1.10.8.870">
    <property type="entry name" value="Alpha-glycerophosphate oxidase, cap domain"/>
    <property type="match status" value="1"/>
</dbReference>
<proteinExistence type="inferred from homology"/>
<dbReference type="InterPro" id="IPR036188">
    <property type="entry name" value="FAD/NAD-bd_sf"/>
</dbReference>
<feature type="domain" description="FAD dependent oxidoreductase" evidence="6">
    <location>
        <begin position="16"/>
        <end position="343"/>
    </location>
</feature>
<dbReference type="SUPFAM" id="SSF54373">
    <property type="entry name" value="FAD-linked reductases, C-terminal domain"/>
    <property type="match status" value="1"/>
</dbReference>
<dbReference type="AlphaFoldDB" id="E4RY61"/>
<evidence type="ECO:0000259" key="7">
    <source>
        <dbReference type="Pfam" id="PF16901"/>
    </source>
</evidence>
<accession>E4RY61</accession>
<gene>
    <name evidence="8" type="ordered locus">Lbys_1564</name>
</gene>
<dbReference type="PRINTS" id="PR01001">
    <property type="entry name" value="FADG3PDH"/>
</dbReference>
<dbReference type="EC" id="1.1.5.3" evidence="8"/>
<reference evidence="8 9" key="2">
    <citation type="journal article" date="2011" name="Stand. Genomic Sci.">
        <title>Complete genome sequence of Leadbetterella byssophila type strain (4M15).</title>
        <authorList>
            <person name="Abt B."/>
            <person name="Teshima H."/>
            <person name="Lucas S."/>
            <person name="Lapidus A."/>
            <person name="Del Rio T.G."/>
            <person name="Nolan M."/>
            <person name="Tice H."/>
            <person name="Cheng J.F."/>
            <person name="Pitluck S."/>
            <person name="Liolios K."/>
            <person name="Pagani I."/>
            <person name="Ivanova N."/>
            <person name="Mavromatis K."/>
            <person name="Pati A."/>
            <person name="Tapia R."/>
            <person name="Han C."/>
            <person name="Goodwin L."/>
            <person name="Chen A."/>
            <person name="Palaniappan K."/>
            <person name="Land M."/>
            <person name="Hauser L."/>
            <person name="Chang Y.J."/>
            <person name="Jeffries C.D."/>
            <person name="Rohde M."/>
            <person name="Goker M."/>
            <person name="Tindall B.J."/>
            <person name="Detter J.C."/>
            <person name="Woyke T."/>
            <person name="Bristow J."/>
            <person name="Eisen J.A."/>
            <person name="Markowitz V."/>
            <person name="Hugenholtz P."/>
            <person name="Klenk H.P."/>
            <person name="Kyrpides N.C."/>
        </authorList>
    </citation>
    <scope>NUCLEOTIDE SEQUENCE [LARGE SCALE GENOMIC DNA]</scope>
    <source>
        <strain evidence="9">DSM 17132 / JCM 16389 / KACC 11308 / NBRC 106382 / 4M15</strain>
    </source>
</reference>
<evidence type="ECO:0000256" key="5">
    <source>
        <dbReference type="ARBA" id="ARBA00023002"/>
    </source>
</evidence>
<dbReference type="SUPFAM" id="SSF51905">
    <property type="entry name" value="FAD/NAD(P)-binding domain"/>
    <property type="match status" value="1"/>
</dbReference>
<dbReference type="Pfam" id="PF16901">
    <property type="entry name" value="DAO_C"/>
    <property type="match status" value="1"/>
</dbReference>
<dbReference type="EMBL" id="CP002305">
    <property type="protein sequence ID" value="ADQ17272.1"/>
    <property type="molecule type" value="Genomic_DNA"/>
</dbReference>
<dbReference type="HOGENOM" id="CLU_015740_4_1_10"/>
<evidence type="ECO:0000313" key="8">
    <source>
        <dbReference type="EMBL" id="ADQ17272.1"/>
    </source>
</evidence>